<comment type="function">
    <text evidence="2 12">The beta subunit is responsible for the synthesis of L-tryptophan from indole and L-serine.</text>
</comment>
<dbReference type="GO" id="GO:0005737">
    <property type="term" value="C:cytoplasm"/>
    <property type="evidence" value="ECO:0007669"/>
    <property type="project" value="TreeGrafter"/>
</dbReference>
<evidence type="ECO:0000256" key="4">
    <source>
        <dbReference type="ARBA" id="ARBA00009982"/>
    </source>
</evidence>
<dbReference type="InterPro" id="IPR006654">
    <property type="entry name" value="Trp_synth_beta"/>
</dbReference>
<dbReference type="GO" id="GO:0004834">
    <property type="term" value="F:tryptophan synthase activity"/>
    <property type="evidence" value="ECO:0007669"/>
    <property type="project" value="UniProtKB-UniRule"/>
</dbReference>
<evidence type="ECO:0000256" key="3">
    <source>
        <dbReference type="ARBA" id="ARBA00004733"/>
    </source>
</evidence>
<feature type="modified residue" description="N6-(pyridoxal phosphate)lysine" evidence="12">
    <location>
        <position position="123"/>
    </location>
</feature>
<dbReference type="NCBIfam" id="TIGR01415">
    <property type="entry name" value="trpB_rel"/>
    <property type="match status" value="1"/>
</dbReference>
<dbReference type="PIRSF" id="PIRSF500824">
    <property type="entry name" value="TrpB_prok"/>
    <property type="match status" value="1"/>
</dbReference>
<comment type="catalytic activity">
    <reaction evidence="11 12">
        <text>(1S,2R)-1-C-(indol-3-yl)glycerol 3-phosphate + L-serine = D-glyceraldehyde 3-phosphate + L-tryptophan + H2O</text>
        <dbReference type="Rhea" id="RHEA:10532"/>
        <dbReference type="ChEBI" id="CHEBI:15377"/>
        <dbReference type="ChEBI" id="CHEBI:33384"/>
        <dbReference type="ChEBI" id="CHEBI:57912"/>
        <dbReference type="ChEBI" id="CHEBI:58866"/>
        <dbReference type="ChEBI" id="CHEBI:59776"/>
        <dbReference type="EC" id="4.2.1.20"/>
    </reaction>
</comment>
<dbReference type="EMBL" id="CP002098">
    <property type="protein sequence ID" value="ADM28513.1"/>
    <property type="molecule type" value="Genomic_DNA"/>
</dbReference>
<dbReference type="UniPathway" id="UPA00035">
    <property type="reaction ID" value="UER00044"/>
</dbReference>
<keyword evidence="8 12" id="KW-0663">Pyridoxal phosphate</keyword>
<dbReference type="EC" id="4.2.1.20" evidence="12"/>
<evidence type="ECO:0000256" key="1">
    <source>
        <dbReference type="ARBA" id="ARBA00001933"/>
    </source>
</evidence>
<keyword evidence="7 12" id="KW-0822">Tryptophan biosynthesis</keyword>
<evidence type="ECO:0000256" key="7">
    <source>
        <dbReference type="ARBA" id="ARBA00022822"/>
    </source>
</evidence>
<evidence type="ECO:0000259" key="13">
    <source>
        <dbReference type="Pfam" id="PF00291"/>
    </source>
</evidence>
<dbReference type="PIRSF" id="PIRSF001413">
    <property type="entry name" value="Trp_syn_beta"/>
    <property type="match status" value="1"/>
</dbReference>
<dbReference type="CDD" id="cd06446">
    <property type="entry name" value="Trp-synth_B"/>
    <property type="match status" value="1"/>
</dbReference>
<dbReference type="GO" id="GO:0030170">
    <property type="term" value="F:pyridoxal phosphate binding"/>
    <property type="evidence" value="ECO:0007669"/>
    <property type="project" value="InterPro"/>
</dbReference>
<comment type="pathway">
    <text evidence="3 12">Amino-acid biosynthesis; L-tryptophan biosynthesis; L-tryptophan from chorismate: step 5/5.</text>
</comment>
<evidence type="ECO:0000256" key="9">
    <source>
        <dbReference type="ARBA" id="ARBA00023141"/>
    </source>
</evidence>
<dbReference type="PANTHER" id="PTHR48077:SF6">
    <property type="entry name" value="TRYPTOPHAN SYNTHASE"/>
    <property type="match status" value="1"/>
</dbReference>
<comment type="subunit">
    <text evidence="5 12">Tetramer of two alpha and two beta chains.</text>
</comment>
<evidence type="ECO:0000313" key="14">
    <source>
        <dbReference type="EMBL" id="ADM28513.1"/>
    </source>
</evidence>
<dbReference type="InterPro" id="IPR006653">
    <property type="entry name" value="Trp_synth_b_CS"/>
</dbReference>
<evidence type="ECO:0000256" key="10">
    <source>
        <dbReference type="ARBA" id="ARBA00023239"/>
    </source>
</evidence>
<feature type="domain" description="Tryptophan synthase beta chain-like PALP" evidence="13">
    <location>
        <begin position="88"/>
        <end position="423"/>
    </location>
</feature>
<dbReference type="HOGENOM" id="CLU_042858_1_0_2"/>
<protein>
    <recommendedName>
        <fullName evidence="12">Tryptophan synthase beta chain</fullName>
        <ecNumber evidence="12">4.2.1.20</ecNumber>
    </recommendedName>
</protein>
<evidence type="ECO:0000256" key="12">
    <source>
        <dbReference type="HAMAP-Rule" id="MF_00133"/>
    </source>
</evidence>
<gene>
    <name evidence="12" type="primary">trpB</name>
    <name evidence="14" type="ordered locus">Igag_1716</name>
</gene>
<accession>E0SS56</accession>
<evidence type="ECO:0000256" key="5">
    <source>
        <dbReference type="ARBA" id="ARBA00011270"/>
    </source>
</evidence>
<dbReference type="KEGG" id="iag:Igag_1716"/>
<dbReference type="InterPro" id="IPR023026">
    <property type="entry name" value="Trp_synth_beta/beta-like"/>
</dbReference>
<sequence>MFIVLRDKYEPMVNICPKYIDEILPSYWYNIIPDLPKPLPPPRDPEDTSSRIDLLRKILPREVLRQQFTVERFVKIPDEIRDMYEVIGRPTPLFRARRLEEFLDTPARIYYKYEGVLPTGSHKINTAIAQAYYALNDGVNGVTTETGAGQWGSAVALAASLYGLKSYVFMVRVSYEHKPGRKHLMEFYGAEVIPSPSKLTKIGREILERDPENPGSLGIAISEAIEYAIDHGYKYLMGSVLDVVLLHQSIIGLEAIKQFELIGEELPDIVIGCVGGGSNFAGLAYPFIGLKNNSSRRYIAAASSAVPKFSKGVYRYDFPDTAGLLPLVKMITLGKDFIPPPIYSGGLRYHGLAPSLSLLVNEGVIEWREYSEEEILRAAQIFAKTQGIVPAPESAHAVKAVIDEAIRAREEREKKVIIFNLSGHGLLDIENYGSMMKRYSIKW</sequence>
<dbReference type="AlphaFoldDB" id="E0SS56"/>
<comment type="similarity">
    <text evidence="4 12">Belongs to the TrpB family.</text>
</comment>
<dbReference type="InterPro" id="IPR036052">
    <property type="entry name" value="TrpB-like_PALP_sf"/>
</dbReference>
<dbReference type="HAMAP" id="MF_00133">
    <property type="entry name" value="Trp_synth_beta"/>
    <property type="match status" value="1"/>
</dbReference>
<dbReference type="Gene3D" id="3.40.50.1100">
    <property type="match status" value="2"/>
</dbReference>
<evidence type="ECO:0000256" key="6">
    <source>
        <dbReference type="ARBA" id="ARBA00022605"/>
    </source>
</evidence>
<evidence type="ECO:0000256" key="8">
    <source>
        <dbReference type="ARBA" id="ARBA00022898"/>
    </source>
</evidence>
<evidence type="ECO:0000256" key="11">
    <source>
        <dbReference type="ARBA" id="ARBA00049047"/>
    </source>
</evidence>
<evidence type="ECO:0000256" key="2">
    <source>
        <dbReference type="ARBA" id="ARBA00002786"/>
    </source>
</evidence>
<keyword evidence="6 12" id="KW-0028">Amino-acid biosynthesis</keyword>
<dbReference type="InterPro" id="IPR006316">
    <property type="entry name" value="Trp_synth_b-like"/>
</dbReference>
<dbReference type="PROSITE" id="PS00168">
    <property type="entry name" value="TRP_SYNTHASE_BETA"/>
    <property type="match status" value="1"/>
</dbReference>
<dbReference type="Pfam" id="PF00291">
    <property type="entry name" value="PALP"/>
    <property type="match status" value="1"/>
</dbReference>
<dbReference type="InterPro" id="IPR001926">
    <property type="entry name" value="TrpB-like_PALP"/>
</dbReference>
<proteinExistence type="inferred from homology"/>
<dbReference type="SUPFAM" id="SSF53686">
    <property type="entry name" value="Tryptophan synthase beta subunit-like PLP-dependent enzymes"/>
    <property type="match status" value="1"/>
</dbReference>
<reference evidence="14 15" key="1">
    <citation type="journal article" date="2010" name="Stand. Genomic Sci.">
        <title>Complete genome sequence of Ignisphaera aggregans type strain (AQ1.S1).</title>
        <authorList>
            <person name="Goker M."/>
            <person name="Held B."/>
            <person name="Lapidus A."/>
            <person name="Nolan M."/>
            <person name="Spring S."/>
            <person name="Yasawong M."/>
            <person name="Lucas S."/>
            <person name="Glavina Del Rio T."/>
            <person name="Tice H."/>
            <person name="Cheng J.F."/>
            <person name="Goodwin L."/>
            <person name="Tapia R."/>
            <person name="Pitluck S."/>
            <person name="Liolios K."/>
            <person name="Ivanova N."/>
            <person name="Mavromatis K."/>
            <person name="Mikhailova N."/>
            <person name="Pati A."/>
            <person name="Chen A."/>
            <person name="Palaniappan K."/>
            <person name="Brambilla E."/>
            <person name="Land M."/>
            <person name="Hauser L."/>
            <person name="Chang Y.J."/>
            <person name="Jeffries C.D."/>
            <person name="Brettin T."/>
            <person name="Detter J.C."/>
            <person name="Han C."/>
            <person name="Rohde M."/>
            <person name="Sikorski J."/>
            <person name="Woyke T."/>
            <person name="Bristow J."/>
            <person name="Eisen J.A."/>
            <person name="Markowitz V."/>
            <person name="Hugenholtz P."/>
            <person name="Kyrpides N.C."/>
            <person name="Klenk H.P."/>
        </authorList>
    </citation>
    <scope>NUCLEOTIDE SEQUENCE [LARGE SCALE GENOMIC DNA]</scope>
    <source>
        <strain evidence="15">DSM 17230 / JCM 13409 / AQ1.S1</strain>
    </source>
</reference>
<keyword evidence="9 12" id="KW-0057">Aromatic amino acid biosynthesis</keyword>
<dbReference type="PANTHER" id="PTHR48077">
    <property type="entry name" value="TRYPTOPHAN SYNTHASE-RELATED"/>
    <property type="match status" value="1"/>
</dbReference>
<comment type="cofactor">
    <cofactor evidence="1 12">
        <name>pyridoxal 5'-phosphate</name>
        <dbReference type="ChEBI" id="CHEBI:597326"/>
    </cofactor>
</comment>
<dbReference type="GO" id="GO:0052684">
    <property type="term" value="F:L-serine hydro-lyase (adding indole, L-tryptophan-forming) activity"/>
    <property type="evidence" value="ECO:0007669"/>
    <property type="project" value="TreeGrafter"/>
</dbReference>
<evidence type="ECO:0000313" key="15">
    <source>
        <dbReference type="Proteomes" id="UP000001304"/>
    </source>
</evidence>
<dbReference type="STRING" id="583356.Igag_1716"/>
<name>E0SS56_IGNAA</name>
<keyword evidence="15" id="KW-1185">Reference proteome</keyword>
<dbReference type="Proteomes" id="UP000001304">
    <property type="component" value="Chromosome"/>
</dbReference>
<dbReference type="NCBIfam" id="NF009057">
    <property type="entry name" value="PRK12391.1"/>
    <property type="match status" value="1"/>
</dbReference>
<keyword evidence="10 12" id="KW-0456">Lyase</keyword>
<organism evidence="14 15">
    <name type="scientific">Ignisphaera aggregans (strain DSM 17230 / JCM 13409 / AQ1.S1)</name>
    <dbReference type="NCBI Taxonomy" id="583356"/>
    <lineage>
        <taxon>Archaea</taxon>
        <taxon>Thermoproteota</taxon>
        <taxon>Thermoprotei</taxon>
        <taxon>Desulfurococcales</taxon>
        <taxon>Desulfurococcaceae</taxon>
        <taxon>Ignisphaera</taxon>
    </lineage>
</organism>